<keyword evidence="2" id="KW-1185">Reference proteome</keyword>
<organism evidence="1 2">
    <name type="scientific">Monilinia fructigena</name>
    <dbReference type="NCBI Taxonomy" id="38457"/>
    <lineage>
        <taxon>Eukaryota</taxon>
        <taxon>Fungi</taxon>
        <taxon>Dikarya</taxon>
        <taxon>Ascomycota</taxon>
        <taxon>Pezizomycotina</taxon>
        <taxon>Leotiomycetes</taxon>
        <taxon>Helotiales</taxon>
        <taxon>Sclerotiniaceae</taxon>
        <taxon>Monilinia</taxon>
    </lineage>
</organism>
<evidence type="ECO:0000313" key="2">
    <source>
        <dbReference type="Proteomes" id="UP000249056"/>
    </source>
</evidence>
<gene>
    <name evidence="1" type="ORF">DID88_001122</name>
</gene>
<name>A0A395IYS4_9HELO</name>
<proteinExistence type="predicted"/>
<dbReference type="EMBL" id="QKRW01000011">
    <property type="protein sequence ID" value="RAL65014.1"/>
    <property type="molecule type" value="Genomic_DNA"/>
</dbReference>
<comment type="caution">
    <text evidence="1">The sequence shown here is derived from an EMBL/GenBank/DDBJ whole genome shotgun (WGS) entry which is preliminary data.</text>
</comment>
<evidence type="ECO:0000313" key="1">
    <source>
        <dbReference type="EMBL" id="RAL65014.1"/>
    </source>
</evidence>
<dbReference type="OrthoDB" id="9988102at2759"/>
<protein>
    <submittedName>
        <fullName evidence="1">Uncharacterized protein</fullName>
    </submittedName>
</protein>
<accession>A0A395IYS4</accession>
<reference evidence="1 2" key="1">
    <citation type="submission" date="2018-06" db="EMBL/GenBank/DDBJ databases">
        <title>Genome Sequence of the Brown Rot Fungal Pathogen Monilinia fructigena.</title>
        <authorList>
            <person name="Landi L."/>
            <person name="De Miccolis Angelini R.M."/>
            <person name="Pollastro S."/>
            <person name="Abate D."/>
            <person name="Faretra F."/>
            <person name="Romanazzi G."/>
        </authorList>
    </citation>
    <scope>NUCLEOTIDE SEQUENCE [LARGE SCALE GENOMIC DNA]</scope>
    <source>
        <strain evidence="1 2">Mfrg269</strain>
    </source>
</reference>
<dbReference type="AlphaFoldDB" id="A0A395IYS4"/>
<dbReference type="Proteomes" id="UP000249056">
    <property type="component" value="Unassembled WGS sequence"/>
</dbReference>
<sequence length="406" mass="45604">MHREDHIKAFRNLLAHNKQKLTFGSSNSAPSLSTKGGINAGFVSRLHLDGVDVPDDQSDNSFEFSATESVVSVADSIFSAISLVSGSSMSSVSVSQTANDRLVHLLLDDTVIKPLCEDALRENFISREQFERNLSRLLTGFVVELRKEAQTREERQAAHLKEHKKSANTHVNCAILSIIGAEEVERDVDMDIDDDSDSASESSEDTTDDFQHLENFVRDSRAFESFREKLRVFIHPQKIQPPSRRNSLSVKQNILTTKLPITCEDSYKEVIMISRDAEETTEALIELTKVPQPPPIMTFEMIRRVYHPITQDLPLIANSITIWTRPPIADEKKRIEWRCKCGYRIYDDFTELRPGAANRLKQALKSYESGSTNTSRSSAISSCSILSGNWCLKISGEYQSPISYGG</sequence>